<protein>
    <submittedName>
        <fullName evidence="1">Uncharacterized protein</fullName>
    </submittedName>
</protein>
<sequence length="123" mass="15049">MSVIIFKYEMNLLKNDNKILFYSYNLGLKIIIYSIKKISLGRGEKSQFYYVIKNNIKNIRDFWKNRKMDIFVFYDFFFNLNNIIDFFLSKYIIVLNKISPLSIILFYFSEYRYLDNCDIIYVV</sequence>
<organism evidence="1 2">
    <name type="scientific">Plasmodium falciparum NF135/5.C10</name>
    <dbReference type="NCBI Taxonomy" id="1036726"/>
    <lineage>
        <taxon>Eukaryota</taxon>
        <taxon>Sar</taxon>
        <taxon>Alveolata</taxon>
        <taxon>Apicomplexa</taxon>
        <taxon>Aconoidasida</taxon>
        <taxon>Haemosporida</taxon>
        <taxon>Plasmodiidae</taxon>
        <taxon>Plasmodium</taxon>
        <taxon>Plasmodium (Laverania)</taxon>
    </lineage>
</organism>
<dbReference type="AlphaFoldDB" id="W4IQ01"/>
<proteinExistence type="predicted"/>
<evidence type="ECO:0000313" key="2">
    <source>
        <dbReference type="Proteomes" id="UP000019114"/>
    </source>
</evidence>
<name>W4IQ01_PLAFA</name>
<reference evidence="1 2" key="1">
    <citation type="submission" date="2013-02" db="EMBL/GenBank/DDBJ databases">
        <title>The Genome Annotation of Plasmodium falciparum NF135/5.C10.</title>
        <authorList>
            <consortium name="The Broad Institute Genome Sequencing Platform"/>
            <consortium name="The Broad Institute Genome Sequencing Center for Infectious Disease"/>
            <person name="Neafsey D."/>
            <person name="Hoffman S."/>
            <person name="Volkman S."/>
            <person name="Rosenthal P."/>
            <person name="Walker B."/>
            <person name="Young S.K."/>
            <person name="Zeng Q."/>
            <person name="Gargeya S."/>
            <person name="Fitzgerald M."/>
            <person name="Haas B."/>
            <person name="Abouelleil A."/>
            <person name="Allen A.W."/>
            <person name="Alvarado L."/>
            <person name="Arachchi H.M."/>
            <person name="Berlin A.M."/>
            <person name="Chapman S.B."/>
            <person name="Gainer-Dewar J."/>
            <person name="Goldberg J."/>
            <person name="Griggs A."/>
            <person name="Gujja S."/>
            <person name="Hansen M."/>
            <person name="Howarth C."/>
            <person name="Imamovic A."/>
            <person name="Ireland A."/>
            <person name="Larimer J."/>
            <person name="McCowan C."/>
            <person name="Murphy C."/>
            <person name="Pearson M."/>
            <person name="Poon T.W."/>
            <person name="Priest M."/>
            <person name="Roberts A."/>
            <person name="Saif S."/>
            <person name="Shea T."/>
            <person name="Sisk P."/>
            <person name="Sykes S."/>
            <person name="Wortman J."/>
            <person name="Nusbaum C."/>
            <person name="Birren B."/>
        </authorList>
    </citation>
    <scope>NUCLEOTIDE SEQUENCE [LARGE SCALE GENOMIC DNA]</scope>
    <source>
        <strain evidence="1 2">NF135/5.C10</strain>
    </source>
</reference>
<dbReference type="EMBL" id="KI926016">
    <property type="protein sequence ID" value="ETW45502.1"/>
    <property type="molecule type" value="Genomic_DNA"/>
</dbReference>
<evidence type="ECO:0000313" key="1">
    <source>
        <dbReference type="EMBL" id="ETW45502.1"/>
    </source>
</evidence>
<accession>W4IQ01</accession>
<reference evidence="1 2" key="2">
    <citation type="submission" date="2013-02" db="EMBL/GenBank/DDBJ databases">
        <title>The Genome Sequence of Plasmodium falciparum NF135/5.C10.</title>
        <authorList>
            <consortium name="The Broad Institute Genome Sequencing Platform"/>
            <consortium name="The Broad Institute Genome Sequencing Center for Infectious Disease"/>
            <person name="Neafsey D."/>
            <person name="Cheeseman I."/>
            <person name="Volkman S."/>
            <person name="Adams J."/>
            <person name="Walker B."/>
            <person name="Young S.K."/>
            <person name="Zeng Q."/>
            <person name="Gargeya S."/>
            <person name="Fitzgerald M."/>
            <person name="Haas B."/>
            <person name="Abouelleil A."/>
            <person name="Alvarado L."/>
            <person name="Arachchi H.M."/>
            <person name="Berlin A.M."/>
            <person name="Chapman S.B."/>
            <person name="Dewar J."/>
            <person name="Goldberg J."/>
            <person name="Griggs A."/>
            <person name="Gujja S."/>
            <person name="Hansen M."/>
            <person name="Howarth C."/>
            <person name="Imamovic A."/>
            <person name="Larimer J."/>
            <person name="McCowan C."/>
            <person name="Murphy C."/>
            <person name="Neiman D."/>
            <person name="Pearson M."/>
            <person name="Priest M."/>
            <person name="Roberts A."/>
            <person name="Saif S."/>
            <person name="Shea T."/>
            <person name="Sisk P."/>
            <person name="Sykes S."/>
            <person name="Wortman J."/>
            <person name="Nusbaum C."/>
            <person name="Birren B."/>
        </authorList>
    </citation>
    <scope>NUCLEOTIDE SEQUENCE [LARGE SCALE GENOMIC DNA]</scope>
    <source>
        <strain evidence="1 2">NF135/5.C10</strain>
    </source>
</reference>
<dbReference type="Proteomes" id="UP000019114">
    <property type="component" value="Unassembled WGS sequence"/>
</dbReference>
<gene>
    <name evidence="1" type="ORF">PFNF135_00024</name>
</gene>